<proteinExistence type="predicted"/>
<organism evidence="1">
    <name type="scientific">marine sediment metagenome</name>
    <dbReference type="NCBI Taxonomy" id="412755"/>
    <lineage>
        <taxon>unclassified sequences</taxon>
        <taxon>metagenomes</taxon>
        <taxon>ecological metagenomes</taxon>
    </lineage>
</organism>
<evidence type="ECO:0000313" key="1">
    <source>
        <dbReference type="EMBL" id="KKN28741.1"/>
    </source>
</evidence>
<accession>A0A0F9RUY3</accession>
<gene>
    <name evidence="1" type="ORF">LCGC14_0851330</name>
</gene>
<feature type="non-terminal residue" evidence="1">
    <location>
        <position position="26"/>
    </location>
</feature>
<protein>
    <submittedName>
        <fullName evidence="1">Uncharacterized protein</fullName>
    </submittedName>
</protein>
<reference evidence="1" key="1">
    <citation type="journal article" date="2015" name="Nature">
        <title>Complex archaea that bridge the gap between prokaryotes and eukaryotes.</title>
        <authorList>
            <person name="Spang A."/>
            <person name="Saw J.H."/>
            <person name="Jorgensen S.L."/>
            <person name="Zaremba-Niedzwiedzka K."/>
            <person name="Martijn J."/>
            <person name="Lind A.E."/>
            <person name="van Eijk R."/>
            <person name="Schleper C."/>
            <person name="Guy L."/>
            <person name="Ettema T.J."/>
        </authorList>
    </citation>
    <scope>NUCLEOTIDE SEQUENCE</scope>
</reference>
<sequence length="26" mass="3241">MTINKNWFLNKINNFLKNDESNRMRV</sequence>
<dbReference type="EMBL" id="LAZR01002538">
    <property type="protein sequence ID" value="KKN28741.1"/>
    <property type="molecule type" value="Genomic_DNA"/>
</dbReference>
<dbReference type="AlphaFoldDB" id="A0A0F9RUY3"/>
<comment type="caution">
    <text evidence="1">The sequence shown here is derived from an EMBL/GenBank/DDBJ whole genome shotgun (WGS) entry which is preliminary data.</text>
</comment>
<name>A0A0F9RUY3_9ZZZZ</name>